<feature type="non-terminal residue" evidence="1">
    <location>
        <position position="48"/>
    </location>
</feature>
<sequence>MHQFDISIHFPSFCTYRKTLIILLLPPTIITRKKRTLVEYIDISKKEK</sequence>
<name>A0ABN7XIR2_GIGMA</name>
<dbReference type="Proteomes" id="UP000789901">
    <property type="component" value="Unassembled WGS sequence"/>
</dbReference>
<evidence type="ECO:0000313" key="2">
    <source>
        <dbReference type="Proteomes" id="UP000789901"/>
    </source>
</evidence>
<gene>
    <name evidence="1" type="ORF">GMARGA_LOCUS44009</name>
</gene>
<dbReference type="EMBL" id="CAJVQB010146733">
    <property type="protein sequence ID" value="CAG8855188.1"/>
    <property type="molecule type" value="Genomic_DNA"/>
</dbReference>
<reference evidence="1 2" key="1">
    <citation type="submission" date="2021-06" db="EMBL/GenBank/DDBJ databases">
        <authorList>
            <person name="Kallberg Y."/>
            <person name="Tangrot J."/>
            <person name="Rosling A."/>
        </authorList>
    </citation>
    <scope>NUCLEOTIDE SEQUENCE [LARGE SCALE GENOMIC DNA]</scope>
    <source>
        <strain evidence="1 2">120-4 pot B 10/14</strain>
    </source>
</reference>
<protein>
    <submittedName>
        <fullName evidence="1">40899_t:CDS:1</fullName>
    </submittedName>
</protein>
<proteinExistence type="predicted"/>
<accession>A0ABN7XIR2</accession>
<comment type="caution">
    <text evidence="1">The sequence shown here is derived from an EMBL/GenBank/DDBJ whole genome shotgun (WGS) entry which is preliminary data.</text>
</comment>
<organism evidence="1 2">
    <name type="scientific">Gigaspora margarita</name>
    <dbReference type="NCBI Taxonomy" id="4874"/>
    <lineage>
        <taxon>Eukaryota</taxon>
        <taxon>Fungi</taxon>
        <taxon>Fungi incertae sedis</taxon>
        <taxon>Mucoromycota</taxon>
        <taxon>Glomeromycotina</taxon>
        <taxon>Glomeromycetes</taxon>
        <taxon>Diversisporales</taxon>
        <taxon>Gigasporaceae</taxon>
        <taxon>Gigaspora</taxon>
    </lineage>
</organism>
<evidence type="ECO:0000313" key="1">
    <source>
        <dbReference type="EMBL" id="CAG8855188.1"/>
    </source>
</evidence>
<keyword evidence="2" id="KW-1185">Reference proteome</keyword>